<dbReference type="InterPro" id="IPR002477">
    <property type="entry name" value="Peptidoglycan-bd-like"/>
</dbReference>
<comment type="caution">
    <text evidence="8">The sequence shown here is derived from an EMBL/GenBank/DDBJ whole genome shotgun (WGS) entry which is preliminary data.</text>
</comment>
<dbReference type="InterPro" id="IPR036366">
    <property type="entry name" value="PGBDSf"/>
</dbReference>
<evidence type="ECO:0000313" key="9">
    <source>
        <dbReference type="Proteomes" id="UP000243518"/>
    </source>
</evidence>
<feature type="domain" description="N-acetylmuramoyl-L-alanine amidase" evidence="7">
    <location>
        <begin position="27"/>
        <end position="167"/>
    </location>
</feature>
<dbReference type="Gene3D" id="1.10.101.10">
    <property type="entry name" value="PGBD-like superfamily/PGBD"/>
    <property type="match status" value="1"/>
</dbReference>
<dbReference type="InterPro" id="IPR036505">
    <property type="entry name" value="Amidase/PGRP_sf"/>
</dbReference>
<feature type="chain" id="PRO_5042929745" description="N-acetylmuramoyl-L-alanine amidase" evidence="6">
    <location>
        <begin position="26"/>
        <end position="294"/>
    </location>
</feature>
<dbReference type="GO" id="GO:0071555">
    <property type="term" value="P:cell wall organization"/>
    <property type="evidence" value="ECO:0007669"/>
    <property type="project" value="UniProtKB-KW"/>
</dbReference>
<dbReference type="PANTHER" id="PTHR30417:SF1">
    <property type="entry name" value="N-ACETYLMURAMOYL-L-ALANINE AMIDASE AMID"/>
    <property type="match status" value="1"/>
</dbReference>
<keyword evidence="4" id="KW-0378">Hydrolase</keyword>
<evidence type="ECO:0000256" key="6">
    <source>
        <dbReference type="SAM" id="SignalP"/>
    </source>
</evidence>
<dbReference type="RefSeq" id="WP_088276912.1">
    <property type="nucleotide sequence ID" value="NZ_FNVE01000012.1"/>
</dbReference>
<dbReference type="Pfam" id="PF01471">
    <property type="entry name" value="PG_binding_1"/>
    <property type="match status" value="1"/>
</dbReference>
<keyword evidence="5" id="KW-0961">Cell wall biogenesis/degradation</keyword>
<evidence type="ECO:0000256" key="1">
    <source>
        <dbReference type="ARBA" id="ARBA00001561"/>
    </source>
</evidence>
<dbReference type="EMBL" id="FNVE01000012">
    <property type="protein sequence ID" value="SEG62976.1"/>
    <property type="molecule type" value="Genomic_DNA"/>
</dbReference>
<evidence type="ECO:0000256" key="5">
    <source>
        <dbReference type="ARBA" id="ARBA00023316"/>
    </source>
</evidence>
<comment type="catalytic activity">
    <reaction evidence="1">
        <text>Hydrolyzes the link between N-acetylmuramoyl residues and L-amino acid residues in certain cell-wall glycopeptides.</text>
        <dbReference type="EC" id="3.5.1.28"/>
    </reaction>
</comment>
<dbReference type="SUPFAM" id="SSF55846">
    <property type="entry name" value="N-acetylmuramoyl-L-alanine amidase-like"/>
    <property type="match status" value="1"/>
</dbReference>
<comment type="similarity">
    <text evidence="2">Belongs to the N-acetylmuramoyl-L-alanine amidase 2 family.</text>
</comment>
<keyword evidence="6" id="KW-0732">Signal</keyword>
<dbReference type="FunFam" id="3.40.80.10:FF:000003">
    <property type="entry name" value="N-acetylmuramoyl-L-alanine amidase"/>
    <property type="match status" value="1"/>
</dbReference>
<dbReference type="InterPro" id="IPR051206">
    <property type="entry name" value="NAMLAA_amidase_2"/>
</dbReference>
<dbReference type="SMART" id="SM00644">
    <property type="entry name" value="Ami_2"/>
    <property type="match status" value="1"/>
</dbReference>
<name>A0AAQ1G9M1_9GAMM</name>
<accession>A0AAQ1G9M1</accession>
<dbReference type="CDD" id="cd06583">
    <property type="entry name" value="PGRP"/>
    <property type="match status" value="1"/>
</dbReference>
<dbReference type="Proteomes" id="UP000243518">
    <property type="component" value="Unassembled WGS sequence"/>
</dbReference>
<dbReference type="Gene3D" id="3.40.80.10">
    <property type="entry name" value="Peptidoglycan recognition protein-like"/>
    <property type="match status" value="1"/>
</dbReference>
<reference evidence="8 9" key="1">
    <citation type="submission" date="2016-10" db="EMBL/GenBank/DDBJ databases">
        <authorList>
            <person name="Varghese N."/>
            <person name="Submissions S."/>
        </authorList>
    </citation>
    <scope>NUCLEOTIDE SEQUENCE [LARGE SCALE GENOMIC DNA]</scope>
    <source>
        <strain evidence="8 9">CECT 8317</strain>
    </source>
</reference>
<keyword evidence="9" id="KW-1185">Reference proteome</keyword>
<evidence type="ECO:0000256" key="2">
    <source>
        <dbReference type="ARBA" id="ARBA00007553"/>
    </source>
</evidence>
<dbReference type="SUPFAM" id="SSF47090">
    <property type="entry name" value="PGBD-like"/>
    <property type="match status" value="1"/>
</dbReference>
<dbReference type="InterPro" id="IPR002502">
    <property type="entry name" value="Amidase_domain"/>
</dbReference>
<dbReference type="GO" id="GO:0019867">
    <property type="term" value="C:outer membrane"/>
    <property type="evidence" value="ECO:0007669"/>
    <property type="project" value="TreeGrafter"/>
</dbReference>
<gene>
    <name evidence="8" type="ORF">SAMN05216586_11243</name>
</gene>
<evidence type="ECO:0000256" key="3">
    <source>
        <dbReference type="ARBA" id="ARBA00011901"/>
    </source>
</evidence>
<dbReference type="AlphaFoldDB" id="A0AAQ1G9M1"/>
<evidence type="ECO:0000313" key="8">
    <source>
        <dbReference type="EMBL" id="SEG62976.1"/>
    </source>
</evidence>
<dbReference type="GO" id="GO:0009253">
    <property type="term" value="P:peptidoglycan catabolic process"/>
    <property type="evidence" value="ECO:0007669"/>
    <property type="project" value="InterPro"/>
</dbReference>
<organism evidence="8 9">
    <name type="scientific">Halopseudomonas aestusnigri</name>
    <dbReference type="NCBI Taxonomy" id="857252"/>
    <lineage>
        <taxon>Bacteria</taxon>
        <taxon>Pseudomonadati</taxon>
        <taxon>Pseudomonadota</taxon>
        <taxon>Gammaproteobacteria</taxon>
        <taxon>Pseudomonadales</taxon>
        <taxon>Pseudomonadaceae</taxon>
        <taxon>Halopseudomonas</taxon>
    </lineage>
</organism>
<evidence type="ECO:0000256" key="4">
    <source>
        <dbReference type="ARBA" id="ARBA00022801"/>
    </source>
</evidence>
<proteinExistence type="inferred from homology"/>
<dbReference type="Pfam" id="PF01510">
    <property type="entry name" value="Amidase_2"/>
    <property type="match status" value="1"/>
</dbReference>
<dbReference type="GO" id="GO:0009254">
    <property type="term" value="P:peptidoglycan turnover"/>
    <property type="evidence" value="ECO:0007669"/>
    <property type="project" value="TreeGrafter"/>
</dbReference>
<evidence type="ECO:0000259" key="7">
    <source>
        <dbReference type="SMART" id="SM00644"/>
    </source>
</evidence>
<sequence length="294" mass="33156">MSHALRLTLLFFCAALLNACSPALIIDDRYQARSQDSRSQYIVLHYTSSGFERSLHTLTEQDVSSHYLISDHDPVIYRLVDENRRAWHAGESSWRGRTWLNSSSIGIELVHPGYIDQASCRQWPPWDPRQIEALIRLLRDIQQRHGITPENVLGHSDIAPQRKVDPGPLFPWQQLIDAGLAVGPDPQRQRVMQHWLGGRIPAISWFQTALHDWGYEVPLHGELDEATRNVVAAFQMRFRPARFDGIPDSETAAILAALVPGQASILLNQSTPQWFDPNANSLPPRLPPCSASGD</sequence>
<dbReference type="PANTHER" id="PTHR30417">
    <property type="entry name" value="N-ACETYLMURAMOYL-L-ALANINE AMIDASE AMID"/>
    <property type="match status" value="1"/>
</dbReference>
<protein>
    <recommendedName>
        <fullName evidence="3">N-acetylmuramoyl-L-alanine amidase</fullName>
        <ecNumber evidence="3">3.5.1.28</ecNumber>
    </recommendedName>
</protein>
<dbReference type="EC" id="3.5.1.28" evidence="3"/>
<dbReference type="InterPro" id="IPR036365">
    <property type="entry name" value="PGBD-like_sf"/>
</dbReference>
<dbReference type="GO" id="GO:0008745">
    <property type="term" value="F:N-acetylmuramoyl-L-alanine amidase activity"/>
    <property type="evidence" value="ECO:0007669"/>
    <property type="project" value="UniProtKB-EC"/>
</dbReference>
<feature type="signal peptide" evidence="6">
    <location>
        <begin position="1"/>
        <end position="25"/>
    </location>
</feature>